<dbReference type="GO" id="GO:0008876">
    <property type="term" value="F:quinoprotein glucose dehydrogenase activity"/>
    <property type="evidence" value="ECO:0007669"/>
    <property type="project" value="TreeGrafter"/>
</dbReference>
<evidence type="ECO:0000313" key="7">
    <source>
        <dbReference type="EMBL" id="GGY67434.1"/>
    </source>
</evidence>
<reference evidence="8 9" key="2">
    <citation type="submission" date="2019-02" db="EMBL/GenBank/DDBJ databases">
        <title>Draft Genome Sequences of Six Type Strains of the Genus Massilia.</title>
        <authorList>
            <person name="Miess H."/>
            <person name="Frediansyhah A."/>
            <person name="Gross H."/>
        </authorList>
    </citation>
    <scope>NUCLEOTIDE SEQUENCE [LARGE SCALE GENOMIC DNA]</scope>
    <source>
        <strain evidence="8 9">DSM 17472</strain>
    </source>
</reference>
<name>A0A411X873_9BURK</name>
<reference evidence="7" key="3">
    <citation type="submission" date="2022-12" db="EMBL/GenBank/DDBJ databases">
        <authorList>
            <person name="Sun Q."/>
            <person name="Kim S."/>
        </authorList>
    </citation>
    <scope>NUCLEOTIDE SEQUENCE</scope>
    <source>
        <strain evidence="7">KCTC 12343</strain>
    </source>
</reference>
<dbReference type="Proteomes" id="UP000292307">
    <property type="component" value="Chromosome"/>
</dbReference>
<protein>
    <submittedName>
        <fullName evidence="8">Membrane-bound PQQ-dependent dehydrogenase, glucose/quinate/shikimate family</fullName>
        <ecNumber evidence="8">1.1.-.-</ecNumber>
    </submittedName>
    <submittedName>
        <fullName evidence="7">Quinate dehydrogenase</fullName>
    </submittedName>
</protein>
<feature type="region of interest" description="Disordered" evidence="4">
    <location>
        <begin position="373"/>
        <end position="394"/>
    </location>
</feature>
<dbReference type="Gene3D" id="2.140.10.10">
    <property type="entry name" value="Quinoprotein alcohol dehydrogenase-like superfamily"/>
    <property type="match status" value="1"/>
</dbReference>
<feature type="transmembrane region" description="Helical" evidence="5">
    <location>
        <begin position="58"/>
        <end position="74"/>
    </location>
</feature>
<dbReference type="GO" id="GO:0048038">
    <property type="term" value="F:quinone binding"/>
    <property type="evidence" value="ECO:0007669"/>
    <property type="project" value="InterPro"/>
</dbReference>
<dbReference type="InterPro" id="IPR002372">
    <property type="entry name" value="PQQ_rpt_dom"/>
</dbReference>
<organism evidence="7 10">
    <name type="scientific">Pseudoduganella albidiflava</name>
    <dbReference type="NCBI Taxonomy" id="321983"/>
    <lineage>
        <taxon>Bacteria</taxon>
        <taxon>Pseudomonadati</taxon>
        <taxon>Pseudomonadota</taxon>
        <taxon>Betaproteobacteria</taxon>
        <taxon>Burkholderiales</taxon>
        <taxon>Oxalobacteraceae</taxon>
        <taxon>Telluria group</taxon>
        <taxon>Pseudoduganella</taxon>
    </lineage>
</organism>
<keyword evidence="5" id="KW-1133">Transmembrane helix</keyword>
<dbReference type="InterPro" id="IPR011047">
    <property type="entry name" value="Quinoprotein_ADH-like_sf"/>
</dbReference>
<keyword evidence="5" id="KW-0812">Transmembrane</keyword>
<keyword evidence="3 8" id="KW-0560">Oxidoreductase</keyword>
<evidence type="ECO:0000313" key="9">
    <source>
        <dbReference type="Proteomes" id="UP000292307"/>
    </source>
</evidence>
<evidence type="ECO:0000256" key="3">
    <source>
        <dbReference type="ARBA" id="ARBA00023002"/>
    </source>
</evidence>
<accession>A0A411X873</accession>
<keyword evidence="9" id="KW-1185">Reference proteome</keyword>
<evidence type="ECO:0000313" key="10">
    <source>
        <dbReference type="Proteomes" id="UP000628442"/>
    </source>
</evidence>
<evidence type="ECO:0000256" key="4">
    <source>
        <dbReference type="SAM" id="MobiDB-lite"/>
    </source>
</evidence>
<dbReference type="EC" id="1.1.-.-" evidence="8"/>
<evidence type="ECO:0000259" key="6">
    <source>
        <dbReference type="Pfam" id="PF01011"/>
    </source>
</evidence>
<dbReference type="Proteomes" id="UP000628442">
    <property type="component" value="Unassembled WGS sequence"/>
</dbReference>
<dbReference type="OrthoDB" id="9794322at2"/>
<dbReference type="EMBL" id="BMWV01000022">
    <property type="protein sequence ID" value="GGY67434.1"/>
    <property type="molecule type" value="Genomic_DNA"/>
</dbReference>
<evidence type="ECO:0000256" key="5">
    <source>
        <dbReference type="SAM" id="Phobius"/>
    </source>
</evidence>
<feature type="transmembrane region" description="Helical" evidence="5">
    <location>
        <begin position="34"/>
        <end position="51"/>
    </location>
</feature>
<dbReference type="NCBIfam" id="TIGR03074">
    <property type="entry name" value="PQQ_membr_DH"/>
    <property type="match status" value="1"/>
</dbReference>
<dbReference type="InterPro" id="IPR017511">
    <property type="entry name" value="PQQ_mDH"/>
</dbReference>
<dbReference type="CDD" id="cd10280">
    <property type="entry name" value="PQQ_mGDH"/>
    <property type="match status" value="1"/>
</dbReference>
<evidence type="ECO:0000256" key="2">
    <source>
        <dbReference type="ARBA" id="ARBA00008156"/>
    </source>
</evidence>
<reference evidence="7" key="1">
    <citation type="journal article" date="2014" name="Int. J. Syst. Evol. Microbiol.">
        <title>Complete genome sequence of Corynebacterium casei LMG S-19264T (=DSM 44701T), isolated from a smear-ripened cheese.</title>
        <authorList>
            <consortium name="US DOE Joint Genome Institute (JGI-PGF)"/>
            <person name="Walter F."/>
            <person name="Albersmeier A."/>
            <person name="Kalinowski J."/>
            <person name="Ruckert C."/>
        </authorList>
    </citation>
    <scope>NUCLEOTIDE SEQUENCE</scope>
    <source>
        <strain evidence="7">KCTC 12343</strain>
    </source>
</reference>
<dbReference type="Pfam" id="PF01011">
    <property type="entry name" value="PQQ"/>
    <property type="match status" value="1"/>
</dbReference>
<sequence length="789" mass="84020">MNTWLGRAHAAVLTAIGLVLLAGGTMLAGEGGSLYYLAAGAAMSLSGLLAWRHDPRSARVYGVFLLATLAWSIYEVGFEAWGLIARLGALSVIGAPFLLQRGPKRALRTAAPRRLRLRHVAFALAAAILCGAGTRALGPAQAIDPLWARGKAPAVAARSGVSAGADRKDWPHYGNDAGGSRFSPLAQITPANVRKLEVAWEADVGPPSPGPRASLQVTPINIGDALFVCNGHNMVLSLDAETGKERWRYDLNTGVAPSGKPCRGVSYFRVTNATGMCAERIIATNQTPELFALDASTGRPCPGFGENGRVPLLEGMGDVPTGYHYVSSAPQIVRGNAVFGGAIMDGQYWGEPSGVIRAYDLVTGRLAWAFDAGRPDRRGAPPPGETYTRSTPNSWAPISADEELGLVYLPTGNATPDFYGAQRRPFDDDLASSVIALDAETGALRWRFQTVHHDIWDYDVPSQPTLVNLPTPGGVRRALIQPTKRGEIFVLDRLTGAPLKTVSELPVPQGGIAPGERLSPTQPFSTAMPSFRGAMLRESNMWGLTPVDQMMCRIMFKRARYEGTLTPPTPGRSIILDPGYGGGINWGSISVDIDQNVMIVNWMRMPTRIELMPRAEATARGFRRFDGSTGQGSPQAPMENTPYAATVKPFVSPLGIPCVNPPWGLITAVDLKTGQAIWSRPLGTGRDSGPFGIRSRLSVTMGVPGSGGSVTTRGGLVFTGFAVDSMFRAFDTATGEQLWQADLPGSGMATPMSYASPRSGRQFVVVAAGGRPGMSARLSTKIVAYALPR</sequence>
<evidence type="ECO:0000256" key="1">
    <source>
        <dbReference type="ARBA" id="ARBA00001931"/>
    </source>
</evidence>
<dbReference type="PANTHER" id="PTHR32303">
    <property type="entry name" value="QUINOPROTEIN ALCOHOL DEHYDROGENASE (CYTOCHROME C)"/>
    <property type="match status" value="1"/>
</dbReference>
<dbReference type="SMART" id="SM00564">
    <property type="entry name" value="PQQ"/>
    <property type="match status" value="5"/>
</dbReference>
<dbReference type="AlphaFoldDB" id="A0A411X873"/>
<dbReference type="PANTHER" id="PTHR32303:SF4">
    <property type="entry name" value="QUINOPROTEIN GLUCOSE DEHYDROGENASE"/>
    <property type="match status" value="1"/>
</dbReference>
<feature type="transmembrane region" description="Helical" evidence="5">
    <location>
        <begin position="80"/>
        <end position="99"/>
    </location>
</feature>
<dbReference type="InterPro" id="IPR018391">
    <property type="entry name" value="PQQ_b-propeller_rpt"/>
</dbReference>
<dbReference type="GO" id="GO:0016020">
    <property type="term" value="C:membrane"/>
    <property type="evidence" value="ECO:0007669"/>
    <property type="project" value="InterPro"/>
</dbReference>
<comment type="cofactor">
    <cofactor evidence="1">
        <name>pyrroloquinoline quinone</name>
        <dbReference type="ChEBI" id="CHEBI:58442"/>
    </cofactor>
</comment>
<keyword evidence="5" id="KW-0472">Membrane</keyword>
<feature type="transmembrane region" description="Helical" evidence="5">
    <location>
        <begin position="120"/>
        <end position="138"/>
    </location>
</feature>
<proteinExistence type="inferred from homology"/>
<feature type="domain" description="Pyrrolo-quinoline quinone repeat" evidence="6">
    <location>
        <begin position="170"/>
        <end position="764"/>
    </location>
</feature>
<gene>
    <name evidence="7" type="primary">gcd-1</name>
    <name evidence="8" type="ORF">EYF70_16545</name>
    <name evidence="7" type="ORF">GCM10007387_57100</name>
</gene>
<dbReference type="SUPFAM" id="SSF50998">
    <property type="entry name" value="Quinoprotein alcohol dehydrogenase-like"/>
    <property type="match status" value="1"/>
</dbReference>
<evidence type="ECO:0000313" key="8">
    <source>
        <dbReference type="EMBL" id="QBI05094.1"/>
    </source>
</evidence>
<comment type="similarity">
    <text evidence="2">Belongs to the bacterial PQQ dehydrogenase family.</text>
</comment>
<dbReference type="EMBL" id="CP036401">
    <property type="protein sequence ID" value="QBI05094.1"/>
    <property type="molecule type" value="Genomic_DNA"/>
</dbReference>